<evidence type="ECO:0000313" key="3">
    <source>
        <dbReference type="EMBL" id="MBM6754295.1"/>
    </source>
</evidence>
<dbReference type="PANTHER" id="PTHR42850:SF2">
    <property type="entry name" value="BLL5683 PROTEIN"/>
    <property type="match status" value="1"/>
</dbReference>
<evidence type="ECO:0000259" key="2">
    <source>
        <dbReference type="Pfam" id="PF12850"/>
    </source>
</evidence>
<organism evidence="3 4">
    <name type="scientific">Limosilactobacillus alvi</name>
    <dbReference type="NCBI Taxonomy" id="990412"/>
    <lineage>
        <taxon>Bacteria</taxon>
        <taxon>Bacillati</taxon>
        <taxon>Bacillota</taxon>
        <taxon>Bacilli</taxon>
        <taxon>Lactobacillales</taxon>
        <taxon>Lactobacillaceae</taxon>
        <taxon>Limosilactobacillus</taxon>
    </lineage>
</organism>
<dbReference type="PANTHER" id="PTHR42850">
    <property type="entry name" value="METALLOPHOSPHOESTERASE"/>
    <property type="match status" value="1"/>
</dbReference>
<reference evidence="3 4" key="1">
    <citation type="journal article" date="2021" name="Sci. Rep.">
        <title>The distribution of antibiotic resistance genes in chicken gut microbiota commensals.</title>
        <authorList>
            <person name="Juricova H."/>
            <person name="Matiasovicova J."/>
            <person name="Kubasova T."/>
            <person name="Cejkova D."/>
            <person name="Rychlik I."/>
        </authorList>
    </citation>
    <scope>NUCLEOTIDE SEQUENCE [LARGE SCALE GENOMIC DNA]</scope>
    <source>
        <strain evidence="3 4">An810</strain>
    </source>
</reference>
<proteinExistence type="inferred from homology"/>
<dbReference type="InterPro" id="IPR024654">
    <property type="entry name" value="Calcineurin-like_PHP_lpxH"/>
</dbReference>
<comment type="caution">
    <text evidence="3">The sequence shown here is derived from an EMBL/GenBank/DDBJ whole genome shotgun (WGS) entry which is preliminary data.</text>
</comment>
<dbReference type="Gene3D" id="3.60.21.10">
    <property type="match status" value="1"/>
</dbReference>
<keyword evidence="4" id="KW-1185">Reference proteome</keyword>
<feature type="domain" description="Calcineurin-like phosphoesterase" evidence="2">
    <location>
        <begin position="3"/>
        <end position="189"/>
    </location>
</feature>
<dbReference type="PIRSF" id="PIRSF000883">
    <property type="entry name" value="Pesterase_MJ0912"/>
    <property type="match status" value="1"/>
</dbReference>
<dbReference type="EMBL" id="JACJJQ010000024">
    <property type="protein sequence ID" value="MBM6754295.1"/>
    <property type="molecule type" value="Genomic_DNA"/>
</dbReference>
<dbReference type="RefSeq" id="WP_204776621.1">
    <property type="nucleotide sequence ID" value="NZ_JACJJQ010000024.1"/>
</dbReference>
<evidence type="ECO:0000313" key="4">
    <source>
        <dbReference type="Proteomes" id="UP000776629"/>
    </source>
</evidence>
<evidence type="ECO:0000256" key="1">
    <source>
        <dbReference type="ARBA" id="ARBA00008950"/>
    </source>
</evidence>
<dbReference type="SUPFAM" id="SSF56300">
    <property type="entry name" value="Metallo-dependent phosphatases"/>
    <property type="match status" value="1"/>
</dbReference>
<name>A0ABS2EPG1_9LACO</name>
<dbReference type="Pfam" id="PF12850">
    <property type="entry name" value="Metallophos_2"/>
    <property type="match status" value="1"/>
</dbReference>
<dbReference type="Proteomes" id="UP000776629">
    <property type="component" value="Unassembled WGS sequence"/>
</dbReference>
<sequence length="276" mass="31580">MKQVAVFSDVHGNTTAFKAMIADARANGANEYWFLGDLLMPGPGVAEIWRLLQELQPTHLIRGNWDDLVIHGIRGDIDLSRPSHVYFARLAQFVGETLPAGALEKMATWPIAKQIEVGNLKINLSHNLPNLNMGQALFPTNESEKFDQLLVNGADLAIYAHVHHQLFRYGTDERIVLNPGSVGEPFNGQLKLQADMRAQYLLLTFDDQGIADLRFRHVNYQREHERKLAIQADLPYLELYLRHLKTGRVYTHNQELIHKLNEKYHYKADCEAYRTK</sequence>
<dbReference type="InterPro" id="IPR050126">
    <property type="entry name" value="Ap4A_hydrolase"/>
</dbReference>
<dbReference type="InterPro" id="IPR029052">
    <property type="entry name" value="Metallo-depent_PP-like"/>
</dbReference>
<accession>A0ABS2EPG1</accession>
<protein>
    <submittedName>
        <fullName evidence="3">Metallophosphoesterase family protein</fullName>
    </submittedName>
</protein>
<comment type="similarity">
    <text evidence="1">Belongs to the metallophosphoesterase superfamily. YfcE family.</text>
</comment>
<dbReference type="InterPro" id="IPR011152">
    <property type="entry name" value="Pesterase_MJ0912"/>
</dbReference>
<gene>
    <name evidence="3" type="ORF">H5993_05940</name>
</gene>